<evidence type="ECO:0000256" key="1">
    <source>
        <dbReference type="ARBA" id="ARBA00004498"/>
    </source>
</evidence>
<dbReference type="InterPro" id="IPR000884">
    <property type="entry name" value="TSP1_rpt"/>
</dbReference>
<dbReference type="Proteomes" id="UP000318571">
    <property type="component" value="Chromosome 12"/>
</dbReference>
<dbReference type="SUPFAM" id="SSF57362">
    <property type="entry name" value="BPTI-like"/>
    <property type="match status" value="1"/>
</dbReference>
<dbReference type="GO" id="GO:0031012">
    <property type="term" value="C:extracellular matrix"/>
    <property type="evidence" value="ECO:0007669"/>
    <property type="project" value="TreeGrafter"/>
</dbReference>
<feature type="compositionally biased region" description="Low complexity" evidence="12">
    <location>
        <begin position="745"/>
        <end position="756"/>
    </location>
</feature>
<keyword evidence="9" id="KW-1015">Disulfide bond</keyword>
<proteinExistence type="predicted"/>
<dbReference type="FunFam" id="2.60.40.2130:FF:000002">
    <property type="entry name" value="Putative Spondin-1"/>
    <property type="match status" value="1"/>
</dbReference>
<dbReference type="PROSITE" id="PS51020">
    <property type="entry name" value="SPONDIN"/>
    <property type="match status" value="1"/>
</dbReference>
<dbReference type="InterPro" id="IPR044004">
    <property type="entry name" value="TSP1_spondin_dom"/>
</dbReference>
<dbReference type="InterPro" id="IPR036383">
    <property type="entry name" value="TSP1_rpt_sf"/>
</dbReference>
<evidence type="ECO:0000256" key="3">
    <source>
        <dbReference type="ARBA" id="ARBA00022525"/>
    </source>
</evidence>
<dbReference type="SUPFAM" id="SSF82895">
    <property type="entry name" value="TSP-1 type 1 repeat"/>
    <property type="match status" value="4"/>
</dbReference>
<dbReference type="AlphaFoldDB" id="A0A553PT40"/>
<dbReference type="SMART" id="SM00131">
    <property type="entry name" value="KU"/>
    <property type="match status" value="1"/>
</dbReference>
<evidence type="ECO:0000256" key="12">
    <source>
        <dbReference type="SAM" id="MobiDB-lite"/>
    </source>
</evidence>
<dbReference type="GO" id="GO:0007155">
    <property type="term" value="P:cell adhesion"/>
    <property type="evidence" value="ECO:0007669"/>
    <property type="project" value="UniProtKB-KW"/>
</dbReference>
<keyword evidence="7" id="KW-0677">Repeat</keyword>
<dbReference type="InterPro" id="IPR002861">
    <property type="entry name" value="Reeler_dom"/>
</dbReference>
<keyword evidence="18" id="KW-1185">Reference proteome</keyword>
<organism evidence="17 18">
    <name type="scientific">Tigriopus californicus</name>
    <name type="common">Marine copepod</name>
    <dbReference type="NCBI Taxonomy" id="6832"/>
    <lineage>
        <taxon>Eukaryota</taxon>
        <taxon>Metazoa</taxon>
        <taxon>Ecdysozoa</taxon>
        <taxon>Arthropoda</taxon>
        <taxon>Crustacea</taxon>
        <taxon>Multicrustacea</taxon>
        <taxon>Hexanauplia</taxon>
        <taxon>Copepoda</taxon>
        <taxon>Harpacticoida</taxon>
        <taxon>Harpacticidae</taxon>
        <taxon>Tigriopus</taxon>
    </lineage>
</organism>
<evidence type="ECO:0000259" key="15">
    <source>
        <dbReference type="PROSITE" id="PS51019"/>
    </source>
</evidence>
<keyword evidence="13" id="KW-0472">Membrane</keyword>
<keyword evidence="13" id="KW-1133">Transmembrane helix</keyword>
<feature type="compositionally biased region" description="Polar residues" evidence="12">
    <location>
        <begin position="423"/>
        <end position="442"/>
    </location>
</feature>
<dbReference type="GO" id="GO:0046872">
    <property type="term" value="F:metal ion binding"/>
    <property type="evidence" value="ECO:0007669"/>
    <property type="project" value="UniProtKB-KW"/>
</dbReference>
<keyword evidence="10" id="KW-0325">Glycoprotein</keyword>
<feature type="compositionally biased region" description="Polar residues" evidence="12">
    <location>
        <begin position="590"/>
        <end position="611"/>
    </location>
</feature>
<dbReference type="InterPro" id="IPR042307">
    <property type="entry name" value="Reeler_sf"/>
</dbReference>
<dbReference type="PANTHER" id="PTHR11311:SF16">
    <property type="entry name" value="SPONDIN-1"/>
    <property type="match status" value="1"/>
</dbReference>
<evidence type="ECO:0000256" key="8">
    <source>
        <dbReference type="ARBA" id="ARBA00022889"/>
    </source>
</evidence>
<feature type="transmembrane region" description="Helical" evidence="13">
    <location>
        <begin position="64"/>
        <end position="84"/>
    </location>
</feature>
<keyword evidence="6" id="KW-0732">Signal</keyword>
<evidence type="ECO:0000259" key="16">
    <source>
        <dbReference type="PROSITE" id="PS51020"/>
    </source>
</evidence>
<gene>
    <name evidence="17" type="ORF">TCAL_04858</name>
</gene>
<evidence type="ECO:0000256" key="7">
    <source>
        <dbReference type="ARBA" id="ARBA00022737"/>
    </source>
</evidence>
<keyword evidence="13" id="KW-0812">Transmembrane</keyword>
<dbReference type="PROSITE" id="PS50279">
    <property type="entry name" value="BPTI_KUNITZ_2"/>
    <property type="match status" value="1"/>
</dbReference>
<dbReference type="InterPro" id="IPR009465">
    <property type="entry name" value="Spondin_N"/>
</dbReference>
<feature type="region of interest" description="Disordered" evidence="12">
    <location>
        <begin position="735"/>
        <end position="780"/>
    </location>
</feature>
<keyword evidence="3" id="KW-0964">Secreted</keyword>
<dbReference type="PROSITE" id="PS50092">
    <property type="entry name" value="TSP1"/>
    <property type="match status" value="4"/>
</dbReference>
<dbReference type="PRINTS" id="PR00759">
    <property type="entry name" value="BASICPTASE"/>
</dbReference>
<feature type="non-terminal residue" evidence="17">
    <location>
        <position position="1"/>
    </location>
</feature>
<evidence type="ECO:0000256" key="10">
    <source>
        <dbReference type="ARBA" id="ARBA00023180"/>
    </source>
</evidence>
<dbReference type="Pfam" id="PF02014">
    <property type="entry name" value="Reeler"/>
    <property type="match status" value="1"/>
</dbReference>
<accession>A0A553PT40</accession>
<dbReference type="InterPro" id="IPR002223">
    <property type="entry name" value="Kunitz_BPTI"/>
</dbReference>
<dbReference type="CDD" id="cd08544">
    <property type="entry name" value="Reeler"/>
    <property type="match status" value="1"/>
</dbReference>
<evidence type="ECO:0000313" key="17">
    <source>
        <dbReference type="EMBL" id="TRY80851.1"/>
    </source>
</evidence>
<protein>
    <recommendedName>
        <fullName evidence="2">Spondin-1</fullName>
    </recommendedName>
    <alternativeName>
        <fullName evidence="11">F-spondin</fullName>
    </alternativeName>
</protein>
<evidence type="ECO:0000256" key="4">
    <source>
        <dbReference type="ARBA" id="ARBA00022530"/>
    </source>
</evidence>
<evidence type="ECO:0000256" key="6">
    <source>
        <dbReference type="ARBA" id="ARBA00022729"/>
    </source>
</evidence>
<dbReference type="EMBL" id="VCGU01000001">
    <property type="protein sequence ID" value="TRY80851.1"/>
    <property type="molecule type" value="Genomic_DNA"/>
</dbReference>
<comment type="subcellular location">
    <subcellularLocation>
        <location evidence="1">Secreted</location>
        <location evidence="1">Extracellular space</location>
        <location evidence="1">Extracellular matrix</location>
    </subcellularLocation>
</comment>
<dbReference type="Pfam" id="PF06468">
    <property type="entry name" value="Spond_N"/>
    <property type="match status" value="1"/>
</dbReference>
<dbReference type="InterPro" id="IPR036880">
    <property type="entry name" value="Kunitz_BPTI_sf"/>
</dbReference>
<evidence type="ECO:0000256" key="11">
    <source>
        <dbReference type="ARBA" id="ARBA00030964"/>
    </source>
</evidence>
<dbReference type="Gene3D" id="2.20.100.10">
    <property type="entry name" value="Thrombospondin type-1 (TSP1) repeat"/>
    <property type="match status" value="4"/>
</dbReference>
<dbReference type="PANTHER" id="PTHR11311">
    <property type="entry name" value="SPONDIN"/>
    <property type="match status" value="1"/>
</dbReference>
<dbReference type="Pfam" id="PF19028">
    <property type="entry name" value="TSP1_spondin"/>
    <property type="match status" value="1"/>
</dbReference>
<evidence type="ECO:0000256" key="13">
    <source>
        <dbReference type="SAM" id="Phobius"/>
    </source>
</evidence>
<evidence type="ECO:0000256" key="9">
    <source>
        <dbReference type="ARBA" id="ARBA00023157"/>
    </source>
</evidence>
<dbReference type="PROSITE" id="PS51019">
    <property type="entry name" value="REELIN"/>
    <property type="match status" value="1"/>
</dbReference>
<dbReference type="Gene3D" id="4.10.410.10">
    <property type="entry name" value="Pancreatic trypsin inhibitor Kunitz domain"/>
    <property type="match status" value="1"/>
</dbReference>
<feature type="region of interest" description="Disordered" evidence="12">
    <location>
        <begin position="417"/>
        <end position="452"/>
    </location>
</feature>
<keyword evidence="8" id="KW-0130">Cell adhesion</keyword>
<evidence type="ECO:0000256" key="5">
    <source>
        <dbReference type="ARBA" id="ARBA00022723"/>
    </source>
</evidence>
<dbReference type="PROSITE" id="PS00280">
    <property type="entry name" value="BPTI_KUNITZ_1"/>
    <property type="match status" value="1"/>
</dbReference>
<dbReference type="SMART" id="SM00209">
    <property type="entry name" value="TSP1"/>
    <property type="match status" value="4"/>
</dbReference>
<evidence type="ECO:0000256" key="2">
    <source>
        <dbReference type="ARBA" id="ARBA00019594"/>
    </source>
</evidence>
<feature type="region of interest" description="Disordered" evidence="12">
    <location>
        <begin position="568"/>
        <end position="611"/>
    </location>
</feature>
<dbReference type="CDD" id="cd00109">
    <property type="entry name" value="Kunitz-type"/>
    <property type="match status" value="1"/>
</dbReference>
<keyword evidence="5" id="KW-0479">Metal-binding</keyword>
<dbReference type="Pfam" id="PF00014">
    <property type="entry name" value="Kunitz_BPTI"/>
    <property type="match status" value="1"/>
</dbReference>
<feature type="domain" description="Spondin" evidence="16">
    <location>
        <begin position="252"/>
        <end position="443"/>
    </location>
</feature>
<evidence type="ECO:0000259" key="14">
    <source>
        <dbReference type="PROSITE" id="PS50279"/>
    </source>
</evidence>
<dbReference type="GO" id="GO:0004867">
    <property type="term" value="F:serine-type endopeptidase inhibitor activity"/>
    <property type="evidence" value="ECO:0007669"/>
    <property type="project" value="InterPro"/>
</dbReference>
<keyword evidence="4" id="KW-0272">Extracellular matrix</keyword>
<dbReference type="Gene3D" id="2.60.40.2130">
    <property type="entry name" value="F-spondin domain"/>
    <property type="match status" value="1"/>
</dbReference>
<dbReference type="InterPro" id="IPR038678">
    <property type="entry name" value="Spondin_N_sf"/>
</dbReference>
<reference evidence="17 18" key="1">
    <citation type="journal article" date="2018" name="Nat. Ecol. Evol.">
        <title>Genomic signatures of mitonuclear coevolution across populations of Tigriopus californicus.</title>
        <authorList>
            <person name="Barreto F.S."/>
            <person name="Watson E.T."/>
            <person name="Lima T.G."/>
            <person name="Willett C.S."/>
            <person name="Edmands S."/>
            <person name="Li W."/>
            <person name="Burton R.S."/>
        </authorList>
    </citation>
    <scope>NUCLEOTIDE SEQUENCE [LARGE SCALE GENOMIC DNA]</scope>
    <source>
        <strain evidence="17 18">San Diego</strain>
    </source>
</reference>
<evidence type="ECO:0000313" key="18">
    <source>
        <dbReference type="Proteomes" id="UP000318571"/>
    </source>
</evidence>
<comment type="caution">
    <text evidence="17">The sequence shown here is derived from an EMBL/GenBank/DDBJ whole genome shotgun (WGS) entry which is preliminary data.</text>
</comment>
<dbReference type="NCBIfam" id="NF038123">
    <property type="entry name" value="NF038123_dom"/>
    <property type="match status" value="1"/>
</dbReference>
<dbReference type="Gene3D" id="2.60.40.4060">
    <property type="entry name" value="Reeler domain"/>
    <property type="match status" value="1"/>
</dbReference>
<dbReference type="InterPro" id="IPR020901">
    <property type="entry name" value="Prtase_inh_Kunz-CS"/>
</dbReference>
<feature type="domain" description="Reelin" evidence="15">
    <location>
        <begin position="78"/>
        <end position="255"/>
    </location>
</feature>
<dbReference type="Pfam" id="PF00090">
    <property type="entry name" value="TSP_1"/>
    <property type="match status" value="3"/>
</dbReference>
<feature type="domain" description="BPTI/Kunitz inhibitor" evidence="14">
    <location>
        <begin position="1028"/>
        <end position="1078"/>
    </location>
</feature>
<sequence length="1194" mass="134481">SYYQALNWRTLASSHSFSLSLWCNSSDNTNKYSEKTSLRRATISTFKVPMEPVIKVRYKPKRMAVTQMMWFCCVVALVAMSTWIPRVSSMNRCDKSPQETSAPNTEGDNGFAITITGSPRLYRPEQIYTIKLTNINEEVLAKFQGFMVVAEPSKGNNGPMGRPNAERNLGKFHLLPGDAMTKFSHRCSHSVEAASSISKESVQFYWTAPPIGSGCIDFHAMIEERKDVWYADDGSLTYTLCEDKSPLAKPPIIEPCCACNEAKYEVYFEGIWSRHTHPKDFPPDEWQTEFSQLIGASHNLNYSFWEYGQTATQALQLLGEKGITFRLESQMKLFSDSIRSVIKAHGLQQRSNVMGRTFAVFRVDPNHHLLSLVSKMIPSPDWIVGLSKENLCLADCTWVENRVIDLYPWDIGTQSGMRYDSPDQPTNPRSKIQRITSSNPNDPESPFFDETSAPMKPAARLHILKQREYKKPCPPGRLGPINNMNPSWSAIGGAFMPDSSSSYPDGSMGMPGSIGQMNPGMYGGENQNYGDLSGGGGGNGGALGGGRYDPPSNNYDNQNSYLYGEGIGQPTETELYGQGAGGYDPYGQDAGSNSPYGSRFPTTTEQQPNENSNSFFGNLFSGGNSRNDQENEEDNACQLTEWGQWEPCSQTCSGPGSSRVRWREYVYKIKARYSSCQEQLMDKEPCRELPKCESRDYGQAYNPFREFRDDRPWSERGLQSDALGAAPVSYSYDSGSKNYDPSFQSRPSPYNPPYRSDGAQQNDESHAGEDEFSSNSYGNSYIYGHSDTNGDVDLPRYSKLNALPDEYDVEDQNCQVTQWGAWSDCSSQCGTGHRTRQRRYTEHDRSAGCSEELDDQEPCMGQGKGCPNQKPGVTGLGFGFTNHNGYFNPNANMMCAMTSWGEWSPCSSKCGTGTRMRMRLFRVPFVDNRRCDISLIAKEICLGTDEGCDSSTGFLNGPATYDMDASDQDDEFDLVSNQMDPYYQSVDPYNRYNNQYELHDNEINIRPLPDQPRHVSYSYQRHDDDFVCSSDPDPGSCQGHFPRWYYDTQSETCKEFSYTGCKGNKNNFISYERCMSVCGSQFGSHNWDVEEQGPFGKLKAMNSIKIDRNPRVIIDCQVSTWSEWSECSKSCGIGWQTREREIILETQGGGKRCPRKLERRRKCSKIPCPTDSRYWYRGSWRHMVSNDDVQRAGK</sequence>
<feature type="compositionally biased region" description="Polar residues" evidence="12">
    <location>
        <begin position="735"/>
        <end position="744"/>
    </location>
</feature>
<name>A0A553PT40_TIGCA</name>
<dbReference type="InterPro" id="IPR051418">
    <property type="entry name" value="Spondin/Thrombospondin_T1"/>
</dbReference>